<gene>
    <name evidence="2" type="ORF">CSA60_01340</name>
</gene>
<organism evidence="2 3">
    <name type="scientific">Neptuniibacter caesariensis</name>
    <dbReference type="NCBI Taxonomy" id="207954"/>
    <lineage>
        <taxon>Bacteria</taxon>
        <taxon>Pseudomonadati</taxon>
        <taxon>Pseudomonadota</taxon>
        <taxon>Gammaproteobacteria</taxon>
        <taxon>Oceanospirillales</taxon>
        <taxon>Oceanospirillaceae</taxon>
        <taxon>Neptuniibacter</taxon>
    </lineage>
</organism>
<protein>
    <submittedName>
        <fullName evidence="2">Uncharacterized protein</fullName>
    </submittedName>
</protein>
<evidence type="ECO:0000256" key="1">
    <source>
        <dbReference type="SAM" id="MobiDB-lite"/>
    </source>
</evidence>
<dbReference type="AlphaFoldDB" id="A0A2G6JP52"/>
<sequence>MRRCLEEGIDPKGSKAPKSVNEGIETFFSSSQSWDLPGKRSFQAESIQILARGPRNDTSLIIYDDGEGQHPQDFGDTFLSLLRGNKNEIPFVQGKYNMGGAGAVVFCGKKRYQLVASKRFDQTGKFGFTIMRKHPLSAEEETTRKNTWYEYLLVDGQIPSFEIDSLDLGLHNREFTTGTIIKLYSYNLPAGSRSVISRDLNQSINEFLFEPALPIYTIDIKERYPKDKALERHLYGLKRRLEEDGSKYIRSFFSESYNDSEIGSLKITVYVFNPRIDGKSAKETKEAIKREFFKNNMSVMFALNGQVHGSFTSEFITRSLKYNLLKDYLLIHVDCTNLKNSFRTELFMGSRDRLKQGEECSQLRKLITDILTKGRLKEIYKEWKDSITTQSDSAEDLLKDFSKHLPMNKDLMRLLGNTFSLDAKDDKKDKKREQQKPKSTPKQEIPFNPKRFPSVFDIDLKSTDKDQVPLTKIPLGGDKTLSFSTDVEDLYFDRIDEPGELKLSVLSHSSNETEGGTEPGEPKDPGAIIDVAISSPSKGKIRVNISPKNEVRVGDSIKINASLTSPGEDLNQLFIVKITDKDQKPKKIPDQQKDNENIGLPRLQEVFEIPKEGFKGWGDLDFVEMDYSTVMHPFVEGDKLDTIFINMDSSVLKTYKSKLRSEEQLLVADRRYVSAVYFHTLFLYMISKNRKYQITKPMLEDTQSYAEVDLSEYLKDIFDSYYSEFLLNFEMNTLIEALAD</sequence>
<evidence type="ECO:0000313" key="2">
    <source>
        <dbReference type="EMBL" id="PIE25217.1"/>
    </source>
</evidence>
<feature type="region of interest" description="Disordered" evidence="1">
    <location>
        <begin position="424"/>
        <end position="450"/>
    </location>
</feature>
<reference evidence="2 3" key="1">
    <citation type="submission" date="2017-10" db="EMBL/GenBank/DDBJ databases">
        <title>Novel microbial diversity and functional potential in the marine mammal oral microbiome.</title>
        <authorList>
            <person name="Dudek N.K."/>
            <person name="Sun C.L."/>
            <person name="Burstein D."/>
            <person name="Kantor R.S."/>
            <person name="Aliaga Goltsman D.S."/>
            <person name="Bik E.M."/>
            <person name="Thomas B.C."/>
            <person name="Banfield J.F."/>
            <person name="Relman D.A."/>
        </authorList>
    </citation>
    <scope>NUCLEOTIDE SEQUENCE [LARGE SCALE GENOMIC DNA]</scope>
    <source>
        <strain evidence="2">DOLJORAL78_47_21</strain>
    </source>
</reference>
<dbReference type="EMBL" id="PDSH01000012">
    <property type="protein sequence ID" value="PIE25217.1"/>
    <property type="molecule type" value="Genomic_DNA"/>
</dbReference>
<proteinExistence type="predicted"/>
<accession>A0A2G6JP52</accession>
<feature type="compositionally biased region" description="Basic and acidic residues" evidence="1">
    <location>
        <begin position="424"/>
        <end position="436"/>
    </location>
</feature>
<name>A0A2G6JP52_NEPCE</name>
<evidence type="ECO:0000313" key="3">
    <source>
        <dbReference type="Proteomes" id="UP000243469"/>
    </source>
</evidence>
<comment type="caution">
    <text evidence="2">The sequence shown here is derived from an EMBL/GenBank/DDBJ whole genome shotgun (WGS) entry which is preliminary data.</text>
</comment>
<dbReference type="Proteomes" id="UP000243469">
    <property type="component" value="Unassembled WGS sequence"/>
</dbReference>